<keyword evidence="7" id="KW-0804">Transcription</keyword>
<dbReference type="SUPFAM" id="SSF53383">
    <property type="entry name" value="PLP-dependent transferases"/>
    <property type="match status" value="1"/>
</dbReference>
<dbReference type="Proteomes" id="UP000002878">
    <property type="component" value="Chromosome"/>
</dbReference>
<evidence type="ECO:0000256" key="6">
    <source>
        <dbReference type="ARBA" id="ARBA00023125"/>
    </source>
</evidence>
<dbReference type="InterPro" id="IPR036390">
    <property type="entry name" value="WH_DNA-bd_sf"/>
</dbReference>
<dbReference type="InterPro" id="IPR015421">
    <property type="entry name" value="PyrdxlP-dep_Trfase_major"/>
</dbReference>
<evidence type="ECO:0000313" key="10">
    <source>
        <dbReference type="Proteomes" id="UP000002878"/>
    </source>
</evidence>
<dbReference type="EMBL" id="CP003332">
    <property type="protein sequence ID" value="AFJ60459.1"/>
    <property type="molecule type" value="Genomic_DNA"/>
</dbReference>
<dbReference type="GO" id="GO:0008483">
    <property type="term" value="F:transaminase activity"/>
    <property type="evidence" value="ECO:0007669"/>
    <property type="project" value="UniProtKB-KW"/>
</dbReference>
<evidence type="ECO:0000256" key="7">
    <source>
        <dbReference type="ARBA" id="ARBA00023163"/>
    </source>
</evidence>
<dbReference type="SMART" id="SM00345">
    <property type="entry name" value="HTH_GNTR"/>
    <property type="match status" value="1"/>
</dbReference>
<proteinExistence type="inferred from homology"/>
<dbReference type="SUPFAM" id="SSF46785">
    <property type="entry name" value="Winged helix' DNA-binding domain"/>
    <property type="match status" value="1"/>
</dbReference>
<dbReference type="InterPro" id="IPR015424">
    <property type="entry name" value="PyrdxlP-dep_Trfase"/>
</dbReference>
<dbReference type="Pfam" id="PF00155">
    <property type="entry name" value="Aminotran_1_2"/>
    <property type="match status" value="1"/>
</dbReference>
<dbReference type="GO" id="GO:0003700">
    <property type="term" value="F:DNA-binding transcription factor activity"/>
    <property type="evidence" value="ECO:0007669"/>
    <property type="project" value="InterPro"/>
</dbReference>
<dbReference type="PROSITE" id="PS50949">
    <property type="entry name" value="HTH_GNTR"/>
    <property type="match status" value="1"/>
</dbReference>
<feature type="domain" description="HTH gntR-type" evidence="8">
    <location>
        <begin position="32"/>
        <end position="100"/>
    </location>
</feature>
<evidence type="ECO:0000313" key="9">
    <source>
        <dbReference type="EMBL" id="AFJ60459.1"/>
    </source>
</evidence>
<dbReference type="CDD" id="cd00609">
    <property type="entry name" value="AAT_like"/>
    <property type="match status" value="1"/>
</dbReference>
<keyword evidence="9" id="KW-0808">Transferase</keyword>
<sequence>MMKSTKINLSMVSERGRVWMLTISIDHSETADYIYQQIYQHIKAAVLKRSLMPHTKVPSKRELAETLKVSVNSVNSAYQQLLSEGYLYAVERKGFFVEEIDTVYHEEAPSLLLPDDLKERETDKSGWISFSHMSVDTAHFPLKSWFRCEHKAAARSFHTLGELVHPQGLYEVRETISRLISLTRGVTCRPEQIVLGAGTQLLVQLLTELLPEDAPYAMENPGYMRMYRLLQNLGKKVATISLDEKGMSMDEIEKRRPSVLITTPSHQFPSGVIMPASRRIQLLNWAAEQNGRFIIEDDYDSEFKYDADTIPALQSLDRFQNVIYMGTFSKSLFPGLRISYMVLPPGLLRTFKERTYDLHTCSTLAQLALKEFIESGEYQKHIKKMKQHYKNMRERLISALEETFGDRISVKGANAGLHFVTEFDCARSEKEILARADAEQLDLFAMSRFRLKTGSDSNKPQLILGFARLKESDIQEGVYRLYLAVFGA</sequence>
<dbReference type="InterPro" id="IPR000524">
    <property type="entry name" value="Tscrpt_reg_HTH_GntR"/>
</dbReference>
<dbReference type="InterPro" id="IPR051446">
    <property type="entry name" value="HTH_trans_reg/aminotransferase"/>
</dbReference>
<comment type="cofactor">
    <cofactor evidence="1">
        <name>pyridoxal 5'-phosphate</name>
        <dbReference type="ChEBI" id="CHEBI:597326"/>
    </cofactor>
</comment>
<reference evidence="9 10" key="1">
    <citation type="journal article" date="2012" name="J. Biotechnol.">
        <title>Genome sequence of the plant growth promoting strain Bacillus amyloliquefaciens subsp. plantarum B9601-Y2 and expression of mersacidin and other secondary metabolites.</title>
        <authorList>
            <person name="He P."/>
            <person name="Hao K."/>
            <person name="Blom J."/>
            <person name="Ruckert C."/>
            <person name="Vater J."/>
            <person name="Mao Z."/>
            <person name="Wu Y."/>
            <person name="Hou M."/>
            <person name="He P."/>
            <person name="He Y."/>
            <person name="Borriss R."/>
        </authorList>
    </citation>
    <scope>NUCLEOTIDE SEQUENCE [LARGE SCALE GENOMIC DNA]</scope>
    <source>
        <strain evidence="9">Y2</strain>
    </source>
</reference>
<comment type="similarity">
    <text evidence="2">In the C-terminal section; belongs to the class-I pyridoxal-phosphate-dependent aminotransferase family.</text>
</comment>
<name>I2C1D5_BACAY</name>
<evidence type="ECO:0000256" key="3">
    <source>
        <dbReference type="ARBA" id="ARBA00022576"/>
    </source>
</evidence>
<evidence type="ECO:0000256" key="4">
    <source>
        <dbReference type="ARBA" id="ARBA00022898"/>
    </source>
</evidence>
<dbReference type="CDD" id="cd07377">
    <property type="entry name" value="WHTH_GntR"/>
    <property type="match status" value="1"/>
</dbReference>
<dbReference type="PANTHER" id="PTHR46577">
    <property type="entry name" value="HTH-TYPE TRANSCRIPTIONAL REGULATORY PROTEIN GABR"/>
    <property type="match status" value="1"/>
</dbReference>
<accession>I2C1D5</accession>
<dbReference type="GO" id="GO:0003677">
    <property type="term" value="F:DNA binding"/>
    <property type="evidence" value="ECO:0007669"/>
    <property type="project" value="UniProtKB-KW"/>
</dbReference>
<dbReference type="KEGG" id="bqy:MUS_0377"/>
<dbReference type="PATRIC" id="fig|1126211.3.peg.366"/>
<dbReference type="Gene3D" id="3.40.640.10">
    <property type="entry name" value="Type I PLP-dependent aspartate aminotransferase-like (Major domain)"/>
    <property type="match status" value="1"/>
</dbReference>
<gene>
    <name evidence="9" type="primary">ydeL</name>
    <name evidence="9" type="ORF">MUS_0377</name>
</gene>
<dbReference type="Gene3D" id="1.10.10.10">
    <property type="entry name" value="Winged helix-like DNA-binding domain superfamily/Winged helix DNA-binding domain"/>
    <property type="match status" value="1"/>
</dbReference>
<dbReference type="PANTHER" id="PTHR46577:SF1">
    <property type="entry name" value="HTH-TYPE TRANSCRIPTIONAL REGULATORY PROTEIN GABR"/>
    <property type="match status" value="1"/>
</dbReference>
<dbReference type="InterPro" id="IPR004839">
    <property type="entry name" value="Aminotransferase_I/II_large"/>
</dbReference>
<keyword evidence="4" id="KW-0663">Pyridoxal phosphate</keyword>
<dbReference type="HOGENOM" id="CLU_017584_0_1_9"/>
<keyword evidence="6" id="KW-0238">DNA-binding</keyword>
<evidence type="ECO:0000256" key="1">
    <source>
        <dbReference type="ARBA" id="ARBA00001933"/>
    </source>
</evidence>
<keyword evidence="5" id="KW-0805">Transcription regulation</keyword>
<dbReference type="GO" id="GO:0030170">
    <property type="term" value="F:pyridoxal phosphate binding"/>
    <property type="evidence" value="ECO:0007669"/>
    <property type="project" value="InterPro"/>
</dbReference>
<dbReference type="AlphaFoldDB" id="I2C1D5"/>
<dbReference type="InterPro" id="IPR036388">
    <property type="entry name" value="WH-like_DNA-bd_sf"/>
</dbReference>
<organism evidence="9 10">
    <name type="scientific">Bacillus amyloliquefaciens (strain Y2)</name>
    <name type="common">Bacillus amyloliquefaciens subsp. plantarum (strain B9601-Y2)</name>
    <dbReference type="NCBI Taxonomy" id="1155777"/>
    <lineage>
        <taxon>Bacteria</taxon>
        <taxon>Bacillati</taxon>
        <taxon>Bacillota</taxon>
        <taxon>Bacilli</taxon>
        <taxon>Bacillales</taxon>
        <taxon>Bacillaceae</taxon>
        <taxon>Bacillus</taxon>
        <taxon>Bacillus amyloliquefaciens group</taxon>
    </lineage>
</organism>
<dbReference type="Pfam" id="PF00392">
    <property type="entry name" value="GntR"/>
    <property type="match status" value="1"/>
</dbReference>
<evidence type="ECO:0000256" key="5">
    <source>
        <dbReference type="ARBA" id="ARBA00023015"/>
    </source>
</evidence>
<protein>
    <submittedName>
        <fullName evidence="9">GntR family transcriptional regulator / MocR family aminotransferase</fullName>
    </submittedName>
</protein>
<keyword evidence="3 9" id="KW-0032">Aminotransferase</keyword>
<evidence type="ECO:0000256" key="2">
    <source>
        <dbReference type="ARBA" id="ARBA00005384"/>
    </source>
</evidence>
<evidence type="ECO:0000259" key="8">
    <source>
        <dbReference type="PROSITE" id="PS50949"/>
    </source>
</evidence>